<name>A0A1I9G042_BRUMA</name>
<dbReference type="EMBL" id="LN856451">
    <property type="protein sequence ID" value="CDP91492.1"/>
    <property type="molecule type" value="Genomic_DNA"/>
</dbReference>
<keyword evidence="1" id="KW-1133">Transmembrane helix</keyword>
<reference evidence="2" key="1">
    <citation type="journal article" date="2007" name="Science">
        <title>Draft genome of the filarial nematode parasite Brugia malayi.</title>
        <authorList>
            <person name="Ghedin E."/>
            <person name="Wang S."/>
            <person name="Spiro D."/>
            <person name="Caler E."/>
            <person name="Zhao Q."/>
            <person name="Crabtree J."/>
            <person name="Allen J.E."/>
            <person name="Delcher A.L."/>
            <person name="Guiliano D.B."/>
            <person name="Miranda-Saavedra D."/>
            <person name="Angiuoli S.V."/>
            <person name="Creasy T."/>
            <person name="Amedeo P."/>
            <person name="Haas B."/>
            <person name="El-Sayed N.M."/>
            <person name="Wortman J.R."/>
            <person name="Feldblyum T."/>
            <person name="Tallon L."/>
            <person name="Schatz M."/>
            <person name="Shumway M."/>
            <person name="Koo H."/>
            <person name="Salzberg S.L."/>
            <person name="Schobel S."/>
            <person name="Pertea M."/>
            <person name="Pop M."/>
            <person name="White O."/>
            <person name="Barton G.J."/>
            <person name="Carlow C.K."/>
            <person name="Crawford M.J."/>
            <person name="Daub J."/>
            <person name="Dimmic M.W."/>
            <person name="Estes C.F."/>
            <person name="Foster J.M."/>
            <person name="Ganatra M."/>
            <person name="Gregory W.F."/>
            <person name="Johnson N.M."/>
            <person name="Jin J."/>
            <person name="Komuniecki R."/>
            <person name="Korf I."/>
            <person name="Kumar S."/>
            <person name="Laney S."/>
            <person name="Li B.W."/>
            <person name="Li W."/>
            <person name="Lindblom T.H."/>
            <person name="Lustigman S."/>
            <person name="Ma D."/>
            <person name="Maina C.V."/>
            <person name="Martin D.M."/>
            <person name="McCarter J.P."/>
            <person name="McReynolds L."/>
            <person name="Mitreva M."/>
            <person name="Nutman T.B."/>
            <person name="Parkinson J."/>
            <person name="Peregrin-Alvarez J.M."/>
            <person name="Poole C."/>
            <person name="Ren Q."/>
            <person name="Saunders L."/>
            <person name="Sluder A.E."/>
            <person name="Smith K."/>
            <person name="Stanke M."/>
            <person name="Unnasch T.R."/>
            <person name="Ware J."/>
            <person name="Wei A.D."/>
            <person name="Weil G."/>
            <person name="Williams D.J."/>
            <person name="Zhang Y."/>
            <person name="Williams S.A."/>
            <person name="Fraser-Liggett C."/>
            <person name="Slatko B."/>
            <person name="Blaxter M.L."/>
            <person name="Scott A.L."/>
        </authorList>
    </citation>
    <scope>NUCLEOTIDE SEQUENCE</scope>
    <source>
        <strain evidence="2">FR3</strain>
    </source>
</reference>
<evidence type="ECO:0000313" key="2">
    <source>
        <dbReference type="EMBL" id="CDP91492.1"/>
    </source>
</evidence>
<accession>A0A1I9G042</accession>
<keyword evidence="1" id="KW-0812">Transmembrane</keyword>
<keyword evidence="1" id="KW-0472">Membrane</keyword>
<sequence>MWRVSVAKQCRRFYVRGIKIGIKDLICLISSLFMISSMATIGRRIEPKPSTTNISEAIPLLLVPVARQSAVAIPTKFIPRTIFVDAQSLQTNMDSNREVSGQLTTVESWRDICFGSARHARRSVDIKPNFVHFLSLKGICIM</sequence>
<evidence type="ECO:0000256" key="1">
    <source>
        <dbReference type="SAM" id="Phobius"/>
    </source>
</evidence>
<reference evidence="2" key="2">
    <citation type="submission" date="2012-12" db="EMBL/GenBank/DDBJ databases">
        <authorList>
            <consortium name="WormBase Consortium"/>
            <person name="Ghedin E."/>
            <person name="Paulini M."/>
        </authorList>
    </citation>
    <scope>NUCLEOTIDE SEQUENCE</scope>
    <source>
        <strain evidence="2">FR3</strain>
    </source>
</reference>
<gene>
    <name evidence="2" type="primary">Bm1135</name>
    <name evidence="2" type="ORF">BM_Bm1135</name>
</gene>
<organism evidence="2">
    <name type="scientific">Brugia malayi</name>
    <name type="common">Filarial nematode worm</name>
    <dbReference type="NCBI Taxonomy" id="6279"/>
    <lineage>
        <taxon>Eukaryota</taxon>
        <taxon>Metazoa</taxon>
        <taxon>Ecdysozoa</taxon>
        <taxon>Nematoda</taxon>
        <taxon>Chromadorea</taxon>
        <taxon>Rhabditida</taxon>
        <taxon>Spirurina</taxon>
        <taxon>Spiruromorpha</taxon>
        <taxon>Filarioidea</taxon>
        <taxon>Onchocercidae</taxon>
        <taxon>Brugia</taxon>
    </lineage>
</organism>
<protein>
    <submittedName>
        <fullName evidence="2">Bm1135</fullName>
    </submittedName>
</protein>
<dbReference type="AlphaFoldDB" id="A0A1I9G042"/>
<proteinExistence type="predicted"/>
<feature type="transmembrane region" description="Helical" evidence="1">
    <location>
        <begin position="21"/>
        <end position="41"/>
    </location>
</feature>